<dbReference type="Proteomes" id="UP000004508">
    <property type="component" value="Unassembled WGS sequence"/>
</dbReference>
<dbReference type="EMBL" id="ADVG01000002">
    <property type="protein sequence ID" value="EFH85977.1"/>
    <property type="molecule type" value="Genomic_DNA"/>
</dbReference>
<name>D6TRM5_KTERA</name>
<evidence type="ECO:0000313" key="10">
    <source>
        <dbReference type="EMBL" id="EFH85977.1"/>
    </source>
</evidence>
<evidence type="ECO:0000256" key="3">
    <source>
        <dbReference type="ARBA" id="ARBA00022526"/>
    </source>
</evidence>
<comment type="similarity">
    <text evidence="1">Belongs to the glycosyltransferase group 1 family. Glycosyltransferase 4 subfamily.</text>
</comment>
<gene>
    <name evidence="10" type="ORF">Krac_7241</name>
</gene>
<evidence type="ECO:0000256" key="5">
    <source>
        <dbReference type="ARBA" id="ARBA00022679"/>
    </source>
</evidence>
<protein>
    <submittedName>
        <fullName evidence="10">Glycosyl transferase group 1</fullName>
    </submittedName>
</protein>
<dbReference type="RefSeq" id="WP_007909882.1">
    <property type="nucleotide sequence ID" value="NZ_ADVG01000002.1"/>
</dbReference>
<accession>D6TRM5</accession>
<dbReference type="PANTHER" id="PTHR47779:SF1">
    <property type="entry name" value="SYNTHASE (CCG-9), PUTATIVE (AFU_ORTHOLOGUE AFUA_3G12100)-RELATED"/>
    <property type="match status" value="1"/>
</dbReference>
<evidence type="ECO:0000256" key="7">
    <source>
        <dbReference type="SAM" id="MobiDB-lite"/>
    </source>
</evidence>
<organism evidence="10 11">
    <name type="scientific">Ktedonobacter racemifer DSM 44963</name>
    <dbReference type="NCBI Taxonomy" id="485913"/>
    <lineage>
        <taxon>Bacteria</taxon>
        <taxon>Bacillati</taxon>
        <taxon>Chloroflexota</taxon>
        <taxon>Ktedonobacteria</taxon>
        <taxon>Ktedonobacterales</taxon>
        <taxon>Ktedonobacteraceae</taxon>
        <taxon>Ktedonobacter</taxon>
    </lineage>
</organism>
<dbReference type="GO" id="GO:0016757">
    <property type="term" value="F:glycosyltransferase activity"/>
    <property type="evidence" value="ECO:0007669"/>
    <property type="project" value="UniProtKB-KW"/>
</dbReference>
<dbReference type="SMR" id="D6TRM5"/>
<feature type="region of interest" description="Disordered" evidence="7">
    <location>
        <begin position="1"/>
        <end position="20"/>
    </location>
</feature>
<keyword evidence="11" id="KW-1185">Reference proteome</keyword>
<keyword evidence="6" id="KW-0119">Carbohydrate metabolism</keyword>
<evidence type="ECO:0000256" key="6">
    <source>
        <dbReference type="ARBA" id="ARBA00023277"/>
    </source>
</evidence>
<dbReference type="Gene3D" id="3.40.50.2000">
    <property type="entry name" value="Glycogen Phosphorylase B"/>
    <property type="match status" value="2"/>
</dbReference>
<feature type="domain" description="Trehalose synthase N-terminal" evidence="9">
    <location>
        <begin position="181"/>
        <end position="335"/>
    </location>
</feature>
<feature type="domain" description="Glycosyl transferase family 1" evidence="8">
    <location>
        <begin position="386"/>
        <end position="565"/>
    </location>
</feature>
<dbReference type="PANTHER" id="PTHR47779">
    <property type="entry name" value="SYNTHASE (CCG-9), PUTATIVE (AFU_ORTHOLOGUE AFUA_3G12100)-RELATED"/>
    <property type="match status" value="1"/>
</dbReference>
<dbReference type="STRING" id="485913.Krac_7241"/>
<keyword evidence="3" id="KW-0313">Glucose metabolism</keyword>
<sequence length="626" mass="70754">MLKNVYTPGTSNANTKPTANPTAKYAGIRLEDNTLHIAATRKSEQDAEFHAFTQPLHQDGVEQVLTFLRQAAQEHNLQYIASTFTHDPRFQDLHSRLWLEEDIVPFHLPADADTTLASGIKTMMETFDEQNIVDPVLTSVNEVLTSELVTKEDYRRVTPPSDFARLEALAQSLQGRKLIFINATPRGGGVALMRHALIRLLRLFDVDAHWYILQPSKEVFDITKTKVHNVLQAVSSPDTVLTPEDIQVYESWTEENAAMLHEVFTQANVVVIDDPQPAGLIPHIKRVNPKAKIIYRSHIQIVSGLANQPGTPQHVTWSFLWEKIQLADYFVSHPMSMFIPDNVSADKVFYMPATTDPLDGLNKPLSEKQLDTYMQLFNTYLEAAGQTPLDETRSFIVQIARFDPSKGIPDVLDAYRKLREMLEEQCLPVPQLVIAGNGSIDDPDGAPIYNLIWNILQTAPYAHFAHDIKVLRLPHRDQVLNMLLRRSKVVLQLSTKEGFEVKVTEALMKGRPVIAYNVGGIPLQIEDGITGHLIEPGNTTQVAKHLYTLLTETEKYQRMSQDATERANSDYLTLPNAINWLFLAQQLLQDIPIEGNYQWVKRLAEEQLPVDLTPEIVQLDMQELLA</sequence>
<comment type="caution">
    <text evidence="10">The sequence shown here is derived from an EMBL/GenBank/DDBJ whole genome shotgun (WGS) entry which is preliminary data.</text>
</comment>
<evidence type="ECO:0000256" key="4">
    <source>
        <dbReference type="ARBA" id="ARBA00022676"/>
    </source>
</evidence>
<proteinExistence type="inferred from homology"/>
<comment type="subunit">
    <text evidence="2">Homodimer.</text>
</comment>
<dbReference type="InterPro" id="IPR049438">
    <property type="entry name" value="TreT_GT1"/>
</dbReference>
<dbReference type="Pfam" id="PF21269">
    <property type="entry name" value="TreT_GT1"/>
    <property type="match status" value="1"/>
</dbReference>
<reference evidence="10 11" key="1">
    <citation type="journal article" date="2011" name="Stand. Genomic Sci.">
        <title>Non-contiguous finished genome sequence and contextual data of the filamentous soil bacterium Ktedonobacter racemifer type strain (SOSP1-21).</title>
        <authorList>
            <person name="Chang Y.J."/>
            <person name="Land M."/>
            <person name="Hauser L."/>
            <person name="Chertkov O."/>
            <person name="Del Rio T.G."/>
            <person name="Nolan M."/>
            <person name="Copeland A."/>
            <person name="Tice H."/>
            <person name="Cheng J.F."/>
            <person name="Lucas S."/>
            <person name="Han C."/>
            <person name="Goodwin L."/>
            <person name="Pitluck S."/>
            <person name="Ivanova N."/>
            <person name="Ovchinikova G."/>
            <person name="Pati A."/>
            <person name="Chen A."/>
            <person name="Palaniappan K."/>
            <person name="Mavromatis K."/>
            <person name="Liolios K."/>
            <person name="Brettin T."/>
            <person name="Fiebig A."/>
            <person name="Rohde M."/>
            <person name="Abt B."/>
            <person name="Goker M."/>
            <person name="Detter J.C."/>
            <person name="Woyke T."/>
            <person name="Bristow J."/>
            <person name="Eisen J.A."/>
            <person name="Markowitz V."/>
            <person name="Hugenholtz P."/>
            <person name="Kyrpides N.C."/>
            <person name="Klenk H.P."/>
            <person name="Lapidus A."/>
        </authorList>
    </citation>
    <scope>NUCLEOTIDE SEQUENCE [LARGE SCALE GENOMIC DNA]</scope>
    <source>
        <strain evidence="11">DSM 44963</strain>
    </source>
</reference>
<dbReference type="InterPro" id="IPR001296">
    <property type="entry name" value="Glyco_trans_1"/>
</dbReference>
<feature type="compositionally biased region" description="Polar residues" evidence="7">
    <location>
        <begin position="7"/>
        <end position="20"/>
    </location>
</feature>
<dbReference type="SUPFAM" id="SSF53756">
    <property type="entry name" value="UDP-Glycosyltransferase/glycogen phosphorylase"/>
    <property type="match status" value="1"/>
</dbReference>
<keyword evidence="5 10" id="KW-0808">Transferase</keyword>
<dbReference type="OrthoDB" id="9813638at2"/>
<dbReference type="InterPro" id="IPR052078">
    <property type="entry name" value="Trehalose_Metab_GTase"/>
</dbReference>
<dbReference type="GO" id="GO:0006006">
    <property type="term" value="P:glucose metabolic process"/>
    <property type="evidence" value="ECO:0007669"/>
    <property type="project" value="UniProtKB-KW"/>
</dbReference>
<dbReference type="InParanoid" id="D6TRM5"/>
<dbReference type="Pfam" id="PF00534">
    <property type="entry name" value="Glycos_transf_1"/>
    <property type="match status" value="1"/>
</dbReference>
<evidence type="ECO:0000313" key="11">
    <source>
        <dbReference type="Proteomes" id="UP000004508"/>
    </source>
</evidence>
<dbReference type="eggNOG" id="COG0438">
    <property type="taxonomic scope" value="Bacteria"/>
</dbReference>
<evidence type="ECO:0000259" key="9">
    <source>
        <dbReference type="Pfam" id="PF21269"/>
    </source>
</evidence>
<evidence type="ECO:0000256" key="2">
    <source>
        <dbReference type="ARBA" id="ARBA00011738"/>
    </source>
</evidence>
<evidence type="ECO:0000259" key="8">
    <source>
        <dbReference type="Pfam" id="PF00534"/>
    </source>
</evidence>
<evidence type="ECO:0000256" key="1">
    <source>
        <dbReference type="ARBA" id="ARBA00009481"/>
    </source>
</evidence>
<dbReference type="AlphaFoldDB" id="D6TRM5"/>
<keyword evidence="4" id="KW-0328">Glycosyltransferase</keyword>